<accession>A0ABR2H9Y9</accession>
<reference evidence="1 2" key="1">
    <citation type="submission" date="2024-04" db="EMBL/GenBank/DDBJ databases">
        <title>Tritrichomonas musculus Genome.</title>
        <authorList>
            <person name="Alves-Ferreira E."/>
            <person name="Grigg M."/>
            <person name="Lorenzi H."/>
            <person name="Galac M."/>
        </authorList>
    </citation>
    <scope>NUCLEOTIDE SEQUENCE [LARGE SCALE GENOMIC DNA]</scope>
    <source>
        <strain evidence="1 2">EAF2021</strain>
    </source>
</reference>
<sequence>MYEKFDNFYCQTDFLYDAYMQIISSDELIKRKKDDSINDKRVNISSAFYEGFGLDI</sequence>
<dbReference type="Proteomes" id="UP001470230">
    <property type="component" value="Unassembled WGS sequence"/>
</dbReference>
<evidence type="ECO:0000313" key="2">
    <source>
        <dbReference type="Proteomes" id="UP001470230"/>
    </source>
</evidence>
<proteinExistence type="predicted"/>
<keyword evidence="2" id="KW-1185">Reference proteome</keyword>
<evidence type="ECO:0000313" key="1">
    <source>
        <dbReference type="EMBL" id="KAK8842716.1"/>
    </source>
</evidence>
<name>A0ABR2H9Y9_9EUKA</name>
<protein>
    <submittedName>
        <fullName evidence="1">Uncharacterized protein</fullName>
    </submittedName>
</protein>
<organism evidence="1 2">
    <name type="scientific">Tritrichomonas musculus</name>
    <dbReference type="NCBI Taxonomy" id="1915356"/>
    <lineage>
        <taxon>Eukaryota</taxon>
        <taxon>Metamonada</taxon>
        <taxon>Parabasalia</taxon>
        <taxon>Tritrichomonadida</taxon>
        <taxon>Tritrichomonadidae</taxon>
        <taxon>Tritrichomonas</taxon>
    </lineage>
</organism>
<gene>
    <name evidence="1" type="ORF">M9Y10_025577</name>
</gene>
<comment type="caution">
    <text evidence="1">The sequence shown here is derived from an EMBL/GenBank/DDBJ whole genome shotgun (WGS) entry which is preliminary data.</text>
</comment>
<dbReference type="EMBL" id="JAPFFF010000037">
    <property type="protein sequence ID" value="KAK8842716.1"/>
    <property type="molecule type" value="Genomic_DNA"/>
</dbReference>